<feature type="transmembrane region" description="Helical" evidence="8">
    <location>
        <begin position="107"/>
        <end position="127"/>
    </location>
</feature>
<gene>
    <name evidence="10" type="ORF">EKG37_10535</name>
</gene>
<evidence type="ECO:0000256" key="7">
    <source>
        <dbReference type="ARBA" id="ARBA00023136"/>
    </source>
</evidence>
<dbReference type="Proteomes" id="UP000271374">
    <property type="component" value="Unassembled WGS sequence"/>
</dbReference>
<feature type="transmembrane region" description="Helical" evidence="8">
    <location>
        <begin position="415"/>
        <end position="436"/>
    </location>
</feature>
<dbReference type="Gene3D" id="1.20.1250.20">
    <property type="entry name" value="MFS general substrate transporter like domains"/>
    <property type="match status" value="2"/>
</dbReference>
<evidence type="ECO:0000259" key="9">
    <source>
        <dbReference type="PROSITE" id="PS50850"/>
    </source>
</evidence>
<dbReference type="PANTHER" id="PTHR23515">
    <property type="entry name" value="HIGH-AFFINITY NITRATE TRANSPORTER 2.3"/>
    <property type="match status" value="1"/>
</dbReference>
<comment type="similarity">
    <text evidence="2">Belongs to the major facilitator superfamily. Nitrate/nitrite porter (TC 2.A.1.8) family.</text>
</comment>
<proteinExistence type="inferred from homology"/>
<reference evidence="10 11" key="1">
    <citation type="submission" date="2018-12" db="EMBL/GenBank/DDBJ databases">
        <title>Bacillus yapensis draft genome sequence.</title>
        <authorList>
            <person name="Yu L."/>
            <person name="Xu X."/>
            <person name="Tang X."/>
        </authorList>
    </citation>
    <scope>NUCLEOTIDE SEQUENCE [LARGE SCALE GENOMIC DNA]</scope>
    <source>
        <strain evidence="10 11">XXST-01</strain>
    </source>
</reference>
<dbReference type="SUPFAM" id="SSF103473">
    <property type="entry name" value="MFS general substrate transporter"/>
    <property type="match status" value="1"/>
</dbReference>
<dbReference type="GO" id="GO:0015112">
    <property type="term" value="F:nitrate transmembrane transporter activity"/>
    <property type="evidence" value="ECO:0007669"/>
    <property type="project" value="InterPro"/>
</dbReference>
<feature type="transmembrane region" description="Helical" evidence="8">
    <location>
        <begin position="78"/>
        <end position="95"/>
    </location>
</feature>
<evidence type="ECO:0000256" key="1">
    <source>
        <dbReference type="ARBA" id="ARBA00004651"/>
    </source>
</evidence>
<feature type="transmembrane region" description="Helical" evidence="8">
    <location>
        <begin position="215"/>
        <end position="234"/>
    </location>
</feature>
<evidence type="ECO:0000313" key="11">
    <source>
        <dbReference type="Proteomes" id="UP000271374"/>
    </source>
</evidence>
<feature type="transmembrane region" description="Helical" evidence="8">
    <location>
        <begin position="139"/>
        <end position="161"/>
    </location>
</feature>
<evidence type="ECO:0000256" key="8">
    <source>
        <dbReference type="SAM" id="Phobius"/>
    </source>
</evidence>
<feature type="domain" description="Major facilitator superfamily (MFS) profile" evidence="9">
    <location>
        <begin position="12"/>
        <end position="465"/>
    </location>
</feature>
<dbReference type="InterPro" id="IPR044772">
    <property type="entry name" value="NO3_transporter"/>
</dbReference>
<comment type="caution">
    <text evidence="10">The sequence shown here is derived from an EMBL/GenBank/DDBJ whole genome shotgun (WGS) entry which is preliminary data.</text>
</comment>
<feature type="transmembrane region" description="Helical" evidence="8">
    <location>
        <begin position="325"/>
        <end position="343"/>
    </location>
</feature>
<keyword evidence="7 8" id="KW-0472">Membrane</keyword>
<name>A0A3S0IGA4_9BACI</name>
<keyword evidence="4 8" id="KW-0812">Transmembrane</keyword>
<keyword evidence="6" id="KW-0534">Nitrate assimilation</keyword>
<evidence type="ECO:0000256" key="2">
    <source>
        <dbReference type="ARBA" id="ARBA00008432"/>
    </source>
</evidence>
<dbReference type="Pfam" id="PF07690">
    <property type="entry name" value="MFS_1"/>
    <property type="match status" value="2"/>
</dbReference>
<evidence type="ECO:0000256" key="6">
    <source>
        <dbReference type="ARBA" id="ARBA00023063"/>
    </source>
</evidence>
<dbReference type="PROSITE" id="PS50850">
    <property type="entry name" value="MFS"/>
    <property type="match status" value="1"/>
</dbReference>
<sequence>MEKDIYQGNTRILLFTTLAFFITFMVWFNMAPFNSTLVEAFQLSKEQLATLLVANLALAIPGRVVIGMLVDKFGAKKIYSILLITMSFPCFTFALSTEYWQLLISRLFLALIGTGFVVGIRIVSEWYPPKQVGTAEGIYGGWGNFGSAAAAVALPTLALFFGGEDGWRYAIGLTGLISLVYGFLYYLLVEDTPAGVSYNRPKKSGAMIVSSYQDLIWQMVMTFPMYAILGFLNWRMYAELHFYSQWIGILIYLVLTCLYLYQISVIWNVNKEHLRKPIPEAEKYSFKQVAILDFAYFVTFGSELAVISMLPQFFGETFQLGLKEAGLIGSSFAIFNFVFRPGGGWLSDKFGRKKILIWVLAGVAVGFLAMSQINSSWPVWLAVAVTISCAAFVNAGCGAVFAMVPSVKKNMTGQISGMVGAYGNIGGTIFLTVFSFVSPSAFFATIGIATLVCFICSFFLKNPSEEAIIQVTVKEKMVMDM</sequence>
<keyword evidence="11" id="KW-1185">Reference proteome</keyword>
<protein>
    <submittedName>
        <fullName evidence="10">MFS transporter</fullName>
    </submittedName>
</protein>
<feature type="transmembrane region" description="Helical" evidence="8">
    <location>
        <begin position="246"/>
        <end position="269"/>
    </location>
</feature>
<feature type="transmembrane region" description="Helical" evidence="8">
    <location>
        <begin position="355"/>
        <end position="373"/>
    </location>
</feature>
<comment type="subcellular location">
    <subcellularLocation>
        <location evidence="1">Cell membrane</location>
        <topology evidence="1">Multi-pass membrane protein</topology>
    </subcellularLocation>
</comment>
<dbReference type="CDD" id="cd17341">
    <property type="entry name" value="MFS_NRT2_like"/>
    <property type="match status" value="1"/>
</dbReference>
<dbReference type="GO" id="GO:0005886">
    <property type="term" value="C:plasma membrane"/>
    <property type="evidence" value="ECO:0007669"/>
    <property type="project" value="UniProtKB-SubCell"/>
</dbReference>
<keyword evidence="5 8" id="KW-1133">Transmembrane helix</keyword>
<dbReference type="InterPro" id="IPR020846">
    <property type="entry name" value="MFS_dom"/>
</dbReference>
<feature type="transmembrane region" description="Helical" evidence="8">
    <location>
        <begin position="442"/>
        <end position="460"/>
    </location>
</feature>
<feature type="transmembrane region" description="Helical" evidence="8">
    <location>
        <begin position="48"/>
        <end position="66"/>
    </location>
</feature>
<evidence type="ECO:0000256" key="5">
    <source>
        <dbReference type="ARBA" id="ARBA00022989"/>
    </source>
</evidence>
<feature type="transmembrane region" description="Helical" evidence="8">
    <location>
        <begin position="167"/>
        <end position="188"/>
    </location>
</feature>
<evidence type="ECO:0000256" key="4">
    <source>
        <dbReference type="ARBA" id="ARBA00022692"/>
    </source>
</evidence>
<dbReference type="AlphaFoldDB" id="A0A3S0IGA4"/>
<dbReference type="GO" id="GO:0042128">
    <property type="term" value="P:nitrate assimilation"/>
    <property type="evidence" value="ECO:0007669"/>
    <property type="project" value="UniProtKB-KW"/>
</dbReference>
<feature type="transmembrane region" description="Helical" evidence="8">
    <location>
        <begin position="12"/>
        <end position="28"/>
    </location>
</feature>
<organism evidence="10 11">
    <name type="scientific">Bacillus yapensis</name>
    <dbReference type="NCBI Taxonomy" id="2492960"/>
    <lineage>
        <taxon>Bacteria</taxon>
        <taxon>Bacillati</taxon>
        <taxon>Bacillota</taxon>
        <taxon>Bacilli</taxon>
        <taxon>Bacillales</taxon>
        <taxon>Bacillaceae</taxon>
        <taxon>Bacillus</taxon>
    </lineage>
</organism>
<evidence type="ECO:0000313" key="10">
    <source>
        <dbReference type="EMBL" id="RTR31927.1"/>
    </source>
</evidence>
<keyword evidence="3" id="KW-0813">Transport</keyword>
<dbReference type="RefSeq" id="WP_126408626.1">
    <property type="nucleotide sequence ID" value="NZ_RXNT01000007.1"/>
</dbReference>
<dbReference type="InterPro" id="IPR036259">
    <property type="entry name" value="MFS_trans_sf"/>
</dbReference>
<feature type="transmembrane region" description="Helical" evidence="8">
    <location>
        <begin position="379"/>
        <end position="403"/>
    </location>
</feature>
<evidence type="ECO:0000256" key="3">
    <source>
        <dbReference type="ARBA" id="ARBA00022448"/>
    </source>
</evidence>
<dbReference type="EMBL" id="RXNT01000007">
    <property type="protein sequence ID" value="RTR31927.1"/>
    <property type="molecule type" value="Genomic_DNA"/>
</dbReference>
<feature type="transmembrane region" description="Helical" evidence="8">
    <location>
        <begin position="290"/>
        <end position="313"/>
    </location>
</feature>
<dbReference type="OrthoDB" id="9773404at2"/>
<dbReference type="InterPro" id="IPR011701">
    <property type="entry name" value="MFS"/>
</dbReference>
<accession>A0A3S0IGA4</accession>